<dbReference type="AlphaFoldDB" id="A0A4U1IL51"/>
<dbReference type="SUPFAM" id="SSF81301">
    <property type="entry name" value="Nucleotidyltransferase"/>
    <property type="match status" value="1"/>
</dbReference>
<protein>
    <recommendedName>
        <fullName evidence="1">DUF6036 domain-containing protein</fullName>
    </recommendedName>
</protein>
<dbReference type="OrthoDB" id="5519456at2"/>
<gene>
    <name evidence="2" type="ORF">E8A74_47695</name>
</gene>
<dbReference type="InterPro" id="IPR043519">
    <property type="entry name" value="NT_sf"/>
</dbReference>
<dbReference type="Proteomes" id="UP000309215">
    <property type="component" value="Unassembled WGS sequence"/>
</dbReference>
<comment type="caution">
    <text evidence="2">The sequence shown here is derived from an EMBL/GenBank/DDBJ whole genome shotgun (WGS) entry which is preliminary data.</text>
</comment>
<dbReference type="RefSeq" id="WP_136935854.1">
    <property type="nucleotide sequence ID" value="NZ_SSMQ01000103.1"/>
</dbReference>
<keyword evidence="3" id="KW-1185">Reference proteome</keyword>
<feature type="domain" description="DUF6036" evidence="1">
    <location>
        <begin position="22"/>
        <end position="149"/>
    </location>
</feature>
<organism evidence="2 3">
    <name type="scientific">Polyangium fumosum</name>
    <dbReference type="NCBI Taxonomy" id="889272"/>
    <lineage>
        <taxon>Bacteria</taxon>
        <taxon>Pseudomonadati</taxon>
        <taxon>Myxococcota</taxon>
        <taxon>Polyangia</taxon>
        <taxon>Polyangiales</taxon>
        <taxon>Polyangiaceae</taxon>
        <taxon>Polyangium</taxon>
    </lineage>
</organism>
<dbReference type="Gene3D" id="3.30.460.40">
    <property type="match status" value="1"/>
</dbReference>
<name>A0A4U1IL51_9BACT</name>
<dbReference type="InterPro" id="IPR045792">
    <property type="entry name" value="DUF6036"/>
</dbReference>
<reference evidence="2 3" key="1">
    <citation type="submission" date="2019-04" db="EMBL/GenBank/DDBJ databases">
        <authorList>
            <person name="Li Y."/>
            <person name="Wang J."/>
        </authorList>
    </citation>
    <scope>NUCLEOTIDE SEQUENCE [LARGE SCALE GENOMIC DNA]</scope>
    <source>
        <strain evidence="2 3">DSM 14668</strain>
    </source>
</reference>
<evidence type="ECO:0000259" key="1">
    <source>
        <dbReference type="Pfam" id="PF19502"/>
    </source>
</evidence>
<accession>A0A4U1IL51</accession>
<sequence>MRTRNPSLPADFVDLLAAFADADVRYLVVGGYAVGFHDRPRTTKDLDLFLDADRENMRRACDALRMFGVPESIVVDLDAATPEEIVWLGVPPLRVDFLQSMKGASFGDAWERRVVAEWEGVSVNIVSLDDLIEAKRAAGRPQDLVDMQNLERARLLRGG</sequence>
<evidence type="ECO:0000313" key="2">
    <source>
        <dbReference type="EMBL" id="TKC94732.1"/>
    </source>
</evidence>
<proteinExistence type="predicted"/>
<evidence type="ECO:0000313" key="3">
    <source>
        <dbReference type="Proteomes" id="UP000309215"/>
    </source>
</evidence>
<dbReference type="EMBL" id="SSMQ01000103">
    <property type="protein sequence ID" value="TKC94732.1"/>
    <property type="molecule type" value="Genomic_DNA"/>
</dbReference>
<dbReference type="Pfam" id="PF19502">
    <property type="entry name" value="DUF6036"/>
    <property type="match status" value="1"/>
</dbReference>